<comment type="subcellular location">
    <subcellularLocation>
        <location evidence="1">Cell membrane</location>
        <topology evidence="1">Multi-pass membrane protein</topology>
    </subcellularLocation>
</comment>
<name>A0ABU8YJ84_9CYAN</name>
<evidence type="ECO:0000256" key="5">
    <source>
        <dbReference type="ARBA" id="ARBA00023136"/>
    </source>
</evidence>
<dbReference type="PROSITE" id="PS50885">
    <property type="entry name" value="HAMP"/>
    <property type="match status" value="1"/>
</dbReference>
<evidence type="ECO:0000256" key="3">
    <source>
        <dbReference type="ARBA" id="ARBA00022692"/>
    </source>
</evidence>
<dbReference type="CDD" id="cd07302">
    <property type="entry name" value="CHD"/>
    <property type="match status" value="1"/>
</dbReference>
<dbReference type="SMART" id="SM00044">
    <property type="entry name" value="CYCc"/>
    <property type="match status" value="1"/>
</dbReference>
<evidence type="ECO:0000256" key="1">
    <source>
        <dbReference type="ARBA" id="ARBA00004651"/>
    </source>
</evidence>
<dbReference type="EMBL" id="JBBLXS010000050">
    <property type="protein sequence ID" value="MEK0184416.1"/>
    <property type="molecule type" value="Genomic_DNA"/>
</dbReference>
<dbReference type="InterPro" id="IPR001054">
    <property type="entry name" value="A/G_cyclase"/>
</dbReference>
<dbReference type="PANTHER" id="PTHR45655:SF13">
    <property type="entry name" value="SOLUBLE GUANYLATE CYCLASE GCY-32-RELATED"/>
    <property type="match status" value="1"/>
</dbReference>
<evidence type="ECO:0000256" key="4">
    <source>
        <dbReference type="ARBA" id="ARBA00022989"/>
    </source>
</evidence>
<dbReference type="Pfam" id="PF00672">
    <property type="entry name" value="HAMP"/>
    <property type="match status" value="1"/>
</dbReference>
<dbReference type="PROSITE" id="PS50125">
    <property type="entry name" value="GUANYLATE_CYCLASE_2"/>
    <property type="match status" value="1"/>
</dbReference>
<evidence type="ECO:0000256" key="2">
    <source>
        <dbReference type="ARBA" id="ARBA00022475"/>
    </source>
</evidence>
<dbReference type="SUPFAM" id="SSF158472">
    <property type="entry name" value="HAMP domain-like"/>
    <property type="match status" value="1"/>
</dbReference>
<keyword evidence="10" id="KW-1185">Reference proteome</keyword>
<dbReference type="Pfam" id="PF02743">
    <property type="entry name" value="dCache_1"/>
    <property type="match status" value="1"/>
</dbReference>
<evidence type="ECO:0000259" key="7">
    <source>
        <dbReference type="PROSITE" id="PS50125"/>
    </source>
</evidence>
<feature type="domain" description="Guanylate cyclase" evidence="7">
    <location>
        <begin position="532"/>
        <end position="659"/>
    </location>
</feature>
<organism evidence="9 10">
    <name type="scientific">Microcoleus anatoxicus PTRS2</name>
    <dbReference type="NCBI Taxonomy" id="2705321"/>
    <lineage>
        <taxon>Bacteria</taxon>
        <taxon>Bacillati</taxon>
        <taxon>Cyanobacteriota</taxon>
        <taxon>Cyanophyceae</taxon>
        <taxon>Oscillatoriophycideae</taxon>
        <taxon>Oscillatoriales</taxon>
        <taxon>Microcoleaceae</taxon>
        <taxon>Microcoleus</taxon>
        <taxon>Microcoleus anatoxicus</taxon>
    </lineage>
</organism>
<sequence>MRYLGQLNRFSVRTKLIAMLLVVSLGSMFASTLICSRAGQQLLEQRVFNQLTSLRGIRTDQVQRYFEFIINHTQTLSDAEMVISAMKGYKQAFEELNAVNIPKTYDDKIDGFYRNEFVPRLKKTIDAAPIAETFRPKTSAARYLQYHYLANNPYPMGEKYKLDDPKDGSNYSRTNLRFKPKFTKIAERFGYYDMYLIDLQGNVVYLLSNEGDIGTNLLEGPVADSNLVQAFKDARRSNSTAYVKIVDFQPYIYSYNQPSAFVASAIFDGAEMIGVLAFQLPAERLSDIVNGHGKWKENGLGNTGETYLVGQDGLMRSKSRFLIEDRQKFTESLRESGLPESTVKKIRELDTTILLLPVDADGVKQALFGKSVLIRNKDYRGSEVLGAYEPLEIDGLRWAIGAEIDISEAFAPISTFQREVVISAALIVVLVTLVAMWLARLFVKPIDRLITTTQNVESGNGKMMVESGTRDEFADLARSFNDKLYGLRSHIRQVEQQNTENQGLIDLLLPPKIATRIKQGEGVIADPVSNVSILFTDLHRFSNLFGALSAKDVVFLLDELVDAFDDLADKHGLEKIKTIGDGYMAVCGLSVSRLDNDKRAIDCALEMLAHVRRFNYERNLNLDLRIGINTGDLISGIVGKSRYIYDVWGETVNIAHRLKSASGPGSILVSEYVRDRLSDLYEFERVEILEERDKKSFSAWQLKYNRHQEQEYRNH</sequence>
<keyword evidence="2" id="KW-1003">Cell membrane</keyword>
<keyword evidence="4 6" id="KW-1133">Transmembrane helix</keyword>
<evidence type="ECO:0000313" key="10">
    <source>
        <dbReference type="Proteomes" id="UP001384579"/>
    </source>
</evidence>
<accession>A0ABU8YJ84</accession>
<gene>
    <name evidence="9" type="ORF">WMG39_06060</name>
</gene>
<comment type="caution">
    <text evidence="9">The sequence shown here is derived from an EMBL/GenBank/DDBJ whole genome shotgun (WGS) entry which is preliminary data.</text>
</comment>
<protein>
    <submittedName>
        <fullName evidence="9">Adenylate/guanylate cyclase domain-containing protein</fullName>
    </submittedName>
</protein>
<dbReference type="SUPFAM" id="SSF55073">
    <property type="entry name" value="Nucleotide cyclase"/>
    <property type="match status" value="1"/>
</dbReference>
<dbReference type="InterPro" id="IPR029787">
    <property type="entry name" value="Nucleotide_cyclase"/>
</dbReference>
<evidence type="ECO:0000313" key="9">
    <source>
        <dbReference type="EMBL" id="MEK0184416.1"/>
    </source>
</evidence>
<dbReference type="RefSeq" id="WP_340522744.1">
    <property type="nucleotide sequence ID" value="NZ_JBBLXS010000050.1"/>
</dbReference>
<dbReference type="InterPro" id="IPR033479">
    <property type="entry name" value="dCache_1"/>
</dbReference>
<feature type="domain" description="HAMP" evidence="8">
    <location>
        <begin position="440"/>
        <end position="492"/>
    </location>
</feature>
<dbReference type="SMART" id="SM00304">
    <property type="entry name" value="HAMP"/>
    <property type="match status" value="1"/>
</dbReference>
<dbReference type="Proteomes" id="UP001384579">
    <property type="component" value="Unassembled WGS sequence"/>
</dbReference>
<dbReference type="InterPro" id="IPR003660">
    <property type="entry name" value="HAMP_dom"/>
</dbReference>
<evidence type="ECO:0000256" key="6">
    <source>
        <dbReference type="SAM" id="Phobius"/>
    </source>
</evidence>
<proteinExistence type="predicted"/>
<dbReference type="Gene3D" id="3.30.70.1230">
    <property type="entry name" value="Nucleotide cyclase"/>
    <property type="match status" value="1"/>
</dbReference>
<dbReference type="Gene3D" id="6.10.340.10">
    <property type="match status" value="1"/>
</dbReference>
<dbReference type="PANTHER" id="PTHR45655">
    <property type="entry name" value="GUANYLATE CYCLASE SOLUBLE SUBUNIT BETA-2"/>
    <property type="match status" value="1"/>
</dbReference>
<evidence type="ECO:0000259" key="8">
    <source>
        <dbReference type="PROSITE" id="PS50885"/>
    </source>
</evidence>
<dbReference type="CDD" id="cd06225">
    <property type="entry name" value="HAMP"/>
    <property type="match status" value="1"/>
</dbReference>
<reference evidence="9 10" key="1">
    <citation type="journal article" date="2020" name="Harmful Algae">
        <title>Molecular and morphological characterization of a novel dihydroanatoxin-a producing Microcoleus species (cyanobacteria) from the Russian River, California, USA.</title>
        <authorList>
            <person name="Conklin K.Y."/>
            <person name="Stancheva R."/>
            <person name="Otten T.G."/>
            <person name="Fadness R."/>
            <person name="Boyer G.L."/>
            <person name="Read B."/>
            <person name="Zhang X."/>
            <person name="Sheath R.G."/>
        </authorList>
    </citation>
    <scope>NUCLEOTIDE SEQUENCE [LARGE SCALE GENOMIC DNA]</scope>
    <source>
        <strain evidence="9 10">PTRS2</strain>
    </source>
</reference>
<feature type="transmembrane region" description="Helical" evidence="6">
    <location>
        <begin position="420"/>
        <end position="439"/>
    </location>
</feature>
<keyword evidence="5 6" id="KW-0472">Membrane</keyword>
<dbReference type="Pfam" id="PF00211">
    <property type="entry name" value="Guanylate_cyc"/>
    <property type="match status" value="1"/>
</dbReference>
<keyword evidence="3 6" id="KW-0812">Transmembrane</keyword>